<gene>
    <name evidence="2" type="ORF">LCGC14_2902790</name>
</gene>
<evidence type="ECO:0000256" key="1">
    <source>
        <dbReference type="SAM" id="MobiDB-lite"/>
    </source>
</evidence>
<feature type="region of interest" description="Disordered" evidence="1">
    <location>
        <begin position="1"/>
        <end position="30"/>
    </location>
</feature>
<proteinExistence type="predicted"/>
<accession>A0A0F8YFT8</accession>
<dbReference type="EMBL" id="LAZR01057206">
    <property type="protein sequence ID" value="KKK72545.1"/>
    <property type="molecule type" value="Genomic_DNA"/>
</dbReference>
<sequence length="344" mass="37108">MADEQELEEEGLLKRAGRGAASEVGAALTGSTSRQLSSALMASAFEKFGQAFTDTGFRGRRGGGGQAAGLDPAAMQPWRAAGAKAADALEHRWRLMELEDFKDAHADGFSQIAQGLNEEHQRGSTMLDDGQWIGADGQMIQLDTTSIQGQARIDRYRSELTTKFYTKLSDATQKLLGEVVKYPGNKMIEQVGMGIIEAQQKVLQQTANPQQNIEGEQGFADISKTRMDAQTNRLNAKTAAASAKALKQPTSLPMALKDERWADNPIGYLTETPEGMASLSTGIGGDILAGKTATFRAAVIKKDEQIVKDNSKAKPEKLAELGYRGYSEDKDLNPEGYAALNSIT</sequence>
<evidence type="ECO:0000313" key="2">
    <source>
        <dbReference type="EMBL" id="KKK72545.1"/>
    </source>
</evidence>
<reference evidence="2" key="1">
    <citation type="journal article" date="2015" name="Nature">
        <title>Complex archaea that bridge the gap between prokaryotes and eukaryotes.</title>
        <authorList>
            <person name="Spang A."/>
            <person name="Saw J.H."/>
            <person name="Jorgensen S.L."/>
            <person name="Zaremba-Niedzwiedzka K."/>
            <person name="Martijn J."/>
            <person name="Lind A.E."/>
            <person name="van Eijk R."/>
            <person name="Schleper C."/>
            <person name="Guy L."/>
            <person name="Ettema T.J."/>
        </authorList>
    </citation>
    <scope>NUCLEOTIDE SEQUENCE</scope>
</reference>
<feature type="compositionally biased region" description="Acidic residues" evidence="1">
    <location>
        <begin position="1"/>
        <end position="10"/>
    </location>
</feature>
<comment type="caution">
    <text evidence="2">The sequence shown here is derived from an EMBL/GenBank/DDBJ whole genome shotgun (WGS) entry which is preliminary data.</text>
</comment>
<protein>
    <submittedName>
        <fullName evidence="2">Uncharacterized protein</fullName>
    </submittedName>
</protein>
<organism evidence="2">
    <name type="scientific">marine sediment metagenome</name>
    <dbReference type="NCBI Taxonomy" id="412755"/>
    <lineage>
        <taxon>unclassified sequences</taxon>
        <taxon>metagenomes</taxon>
        <taxon>ecological metagenomes</taxon>
    </lineage>
</organism>
<feature type="non-terminal residue" evidence="2">
    <location>
        <position position="344"/>
    </location>
</feature>
<name>A0A0F8YFT8_9ZZZZ</name>
<dbReference type="AlphaFoldDB" id="A0A0F8YFT8"/>